<feature type="region of interest" description="Disordered" evidence="2">
    <location>
        <begin position="67"/>
        <end position="125"/>
    </location>
</feature>
<sequence length="125" mass="13876">MVESAIQSMEEPQMALYMQQSKELIKKITDMSKASMGSRPESGYENMDHFCINIDHVAEMLRTIEFQTDISGEETESEGIIPEGSVEAGEEDHPEGSEGPEGAEDGENPSRFRPKPPNIPPRGQH</sequence>
<feature type="domain" description="COS" evidence="3">
    <location>
        <begin position="9"/>
        <end position="67"/>
    </location>
</feature>
<reference evidence="4" key="2">
    <citation type="submission" date="2017-12" db="EMBL/GenBank/DDBJ databases">
        <title>Coralsnake Venomics: Analyses of Venom Gland Transcriptomes and Proteomes of Six Brazilian Taxa.</title>
        <authorList>
            <person name="Aird S.D."/>
            <person name="Jorge da Silva N."/>
            <person name="Qiu L."/>
            <person name="Villar-Briones A."/>
            <person name="Aparecida-Saddi V."/>
            <person name="Campos-Telles M.P."/>
            <person name="Grau M."/>
            <person name="Mikheyev A.S."/>
        </authorList>
    </citation>
    <scope>NUCLEOTIDE SEQUENCE</scope>
    <source>
        <tissue evidence="4">Venom_gland</tissue>
    </source>
</reference>
<name>A0A2H6ND06_9SAUR</name>
<dbReference type="EMBL" id="IACI01083026">
    <property type="protein sequence ID" value="LAA29853.1"/>
    <property type="molecule type" value="Transcribed_RNA"/>
</dbReference>
<organism evidence="4">
    <name type="scientific">Micrurus carvalhoi</name>
    <dbReference type="NCBI Taxonomy" id="3147026"/>
    <lineage>
        <taxon>Eukaryota</taxon>
        <taxon>Metazoa</taxon>
        <taxon>Chordata</taxon>
        <taxon>Craniata</taxon>
        <taxon>Vertebrata</taxon>
        <taxon>Euteleostomi</taxon>
        <taxon>Lepidosauria</taxon>
        <taxon>Squamata</taxon>
        <taxon>Bifurcata</taxon>
        <taxon>Unidentata</taxon>
        <taxon>Episquamata</taxon>
        <taxon>Toxicofera</taxon>
        <taxon>Serpentes</taxon>
        <taxon>Colubroidea</taxon>
        <taxon>Elapidae</taxon>
        <taxon>Elapinae</taxon>
        <taxon>Micrurus</taxon>
    </lineage>
</organism>
<reference evidence="4" key="1">
    <citation type="submission" date="2017-07" db="EMBL/GenBank/DDBJ databases">
        <authorList>
            <person name="Mikheyev A."/>
            <person name="Grau M."/>
        </authorList>
    </citation>
    <scope>NUCLEOTIDE SEQUENCE</scope>
    <source>
        <tissue evidence="4">Venom_gland</tissue>
    </source>
</reference>
<feature type="compositionally biased region" description="Pro residues" evidence="2">
    <location>
        <begin position="115"/>
        <end position="125"/>
    </location>
</feature>
<protein>
    <recommendedName>
        <fullName evidence="3">COS domain-containing protein</fullName>
    </recommendedName>
</protein>
<evidence type="ECO:0000313" key="4">
    <source>
        <dbReference type="EMBL" id="LAA29853.1"/>
    </source>
</evidence>
<keyword evidence="1" id="KW-0175">Coiled coil</keyword>
<dbReference type="AlphaFoldDB" id="A0A2H6ND06"/>
<accession>A0A2H6ND06</accession>
<evidence type="ECO:0000256" key="1">
    <source>
        <dbReference type="ARBA" id="ARBA00023054"/>
    </source>
</evidence>
<dbReference type="PROSITE" id="PS51262">
    <property type="entry name" value="COS"/>
    <property type="match status" value="1"/>
</dbReference>
<proteinExistence type="predicted"/>
<dbReference type="InterPro" id="IPR017903">
    <property type="entry name" value="COS_domain"/>
</dbReference>
<evidence type="ECO:0000259" key="3">
    <source>
        <dbReference type="PROSITE" id="PS51262"/>
    </source>
</evidence>
<evidence type="ECO:0000256" key="2">
    <source>
        <dbReference type="SAM" id="MobiDB-lite"/>
    </source>
</evidence>